<dbReference type="GO" id="GO:0071897">
    <property type="term" value="P:DNA biosynthetic process"/>
    <property type="evidence" value="ECO:0007669"/>
    <property type="project" value="UniProtKB-KW"/>
</dbReference>
<keyword evidence="4" id="KW-0547">Nucleotide-binding</keyword>
<evidence type="ECO:0000256" key="3">
    <source>
        <dbReference type="ARBA" id="ARBA00022679"/>
    </source>
</evidence>
<feature type="compositionally biased region" description="Pro residues" evidence="7">
    <location>
        <begin position="137"/>
        <end position="149"/>
    </location>
</feature>
<evidence type="ECO:0000256" key="5">
    <source>
        <dbReference type="ARBA" id="ARBA00022777"/>
    </source>
</evidence>
<dbReference type="GO" id="GO:0005524">
    <property type="term" value="F:ATP binding"/>
    <property type="evidence" value="ECO:0007669"/>
    <property type="project" value="UniProtKB-KW"/>
</dbReference>
<evidence type="ECO:0000259" key="8">
    <source>
        <dbReference type="Pfam" id="PF08465"/>
    </source>
</evidence>
<evidence type="ECO:0000256" key="2">
    <source>
        <dbReference type="ARBA" id="ARBA00022634"/>
    </source>
</evidence>
<dbReference type="InterPro" id="IPR001889">
    <property type="entry name" value="Herpes_TK"/>
</dbReference>
<evidence type="ECO:0000256" key="7">
    <source>
        <dbReference type="SAM" id="MobiDB-lite"/>
    </source>
</evidence>
<proteinExistence type="inferred from homology"/>
<dbReference type="InterPro" id="IPR013672">
    <property type="entry name" value="Herpes_TK_C"/>
</dbReference>
<keyword evidence="1" id="KW-0244">Early protein</keyword>
<gene>
    <name evidence="9" type="primary">ORF21</name>
</gene>
<reference evidence="9" key="1">
    <citation type="journal article" date="2015" name="J. Virol.">
        <title>Whole-Genome Sequencing of Kaposi's Sarcoma-Associated Herpesvirus from Zambian Kaposi's Sarcoma Biopsy Specimens Reveals Unique Viral Diversity.</title>
        <authorList>
            <person name="Olp L.N."/>
            <person name="Jeanniard A."/>
            <person name="Marimo C."/>
            <person name="West J.T."/>
            <person name="Wood C."/>
        </authorList>
    </citation>
    <scope>NUCLEOTIDE SEQUENCE</scope>
    <source>
        <strain evidence="9">ZM106</strain>
    </source>
</reference>
<dbReference type="Gene3D" id="3.40.50.300">
    <property type="entry name" value="P-loop containing nucleotide triphosphate hydrolases"/>
    <property type="match status" value="1"/>
</dbReference>
<name>A0A0N9RV57_HHV8</name>
<organism evidence="9">
    <name type="scientific">Human herpesvirus 8</name>
    <name type="common">HHV-8</name>
    <name type="synonym">Kaposi's sarcoma-associated herpesvirus</name>
    <dbReference type="NCBI Taxonomy" id="37296"/>
    <lineage>
        <taxon>Viruses</taxon>
        <taxon>Duplodnaviria</taxon>
        <taxon>Heunggongvirae</taxon>
        <taxon>Peploviricota</taxon>
        <taxon>Herviviricetes</taxon>
        <taxon>Herpesvirales</taxon>
        <taxon>Orthoherpesviridae</taxon>
        <taxon>Gammaherpesvirinae</taxon>
        <taxon>Rhadinovirus</taxon>
        <taxon>Rhadinovirus humangamma8</taxon>
    </lineage>
</organism>
<feature type="region of interest" description="Disordered" evidence="7">
    <location>
        <begin position="133"/>
        <end position="157"/>
    </location>
</feature>
<evidence type="ECO:0000256" key="4">
    <source>
        <dbReference type="ARBA" id="ARBA00022741"/>
    </source>
</evidence>
<dbReference type="InterPro" id="IPR027417">
    <property type="entry name" value="P-loop_NTPase"/>
</dbReference>
<dbReference type="HAMAP" id="MF_04029">
    <property type="entry name" value="HSV_KITH"/>
    <property type="match status" value="1"/>
</dbReference>
<accession>A0A0N9RV57</accession>
<sequence>MAEGGFGADLVGRGGEKASVTRGGRWDLGSSDDESSTSTTSTDMDDLPEERKPLTGKSVKTSYIYDVPTVPTSKPWHLMHDNSLYATPRFPPRPLIRHPSEKGSIFASRLSATDDDSGDYAPMDRFAFQSPRVCGRPPLPPPNHPPPATRPADASMGDVGWADLQGLKRTPKGFLKTSTKGGSLKARGRDVGDRLRDGGFAFSPRGVKSAIGQNIKSWLGIGESSATAVPVTTQLMVPVHLIRTPVTVDYRNVYLLYLEGVMGVGKSTLVNAVCGILPQERVTSFPEPMVYWTRAFTDCYKEISHLLKSGKAGDPLTSAKIYSCQNKFSLPFRTNATAILRMMQPWNVGGGSGRGTHWCVFDRHLLSPAVVFPLMHLKHGRLSFDHFFQLLSIFRATEGDVVAILTLSSAESLRRVRARGRKNDGTVEQNYIRELAWAYHAVYCSWIMLQYITVEQMVQLCVQTTNIPEICFRSVRLAHKEETLKNLHEQSMLPMITGVLDPVRHHPVVIELCFCFFTELRKLQFIVADADKFHDDVCGLWTEIYRQILSNPAIKPRAINWPALESQSKAVNHLEETCRV</sequence>
<keyword evidence="2" id="KW-0237">DNA synthesis</keyword>
<keyword evidence="3" id="KW-0808">Transferase</keyword>
<feature type="domain" description="Herpesvirus thymidine kinase C-terminal" evidence="8">
    <location>
        <begin position="532"/>
        <end position="564"/>
    </location>
</feature>
<dbReference type="EMBL" id="KT271458">
    <property type="protein sequence ID" value="ALH44613.1"/>
    <property type="molecule type" value="Genomic_DNA"/>
</dbReference>
<keyword evidence="6" id="KW-0067">ATP-binding</keyword>
<organismHost>
    <name type="scientific">Homo sapiens</name>
    <name type="common">Human</name>
    <dbReference type="NCBI Taxonomy" id="9606"/>
</organismHost>
<feature type="region of interest" description="Disordered" evidence="7">
    <location>
        <begin position="1"/>
        <end position="57"/>
    </location>
</feature>
<evidence type="ECO:0000313" key="9">
    <source>
        <dbReference type="EMBL" id="ALH44613.1"/>
    </source>
</evidence>
<keyword evidence="5" id="KW-0418">Kinase</keyword>
<dbReference type="GO" id="GO:0004797">
    <property type="term" value="F:thymidine kinase activity"/>
    <property type="evidence" value="ECO:0007669"/>
    <property type="project" value="InterPro"/>
</dbReference>
<dbReference type="SUPFAM" id="SSF52540">
    <property type="entry name" value="P-loop containing nucleoside triphosphate hydrolases"/>
    <property type="match status" value="1"/>
</dbReference>
<dbReference type="Pfam" id="PF08465">
    <property type="entry name" value="Herpes_TK_C"/>
    <property type="match status" value="1"/>
</dbReference>
<dbReference type="GO" id="GO:0006230">
    <property type="term" value="P:TMP biosynthetic process"/>
    <property type="evidence" value="ECO:0007669"/>
    <property type="project" value="InterPro"/>
</dbReference>
<evidence type="ECO:0000256" key="1">
    <source>
        <dbReference type="ARBA" id="ARBA00022518"/>
    </source>
</evidence>
<evidence type="ECO:0000256" key="6">
    <source>
        <dbReference type="ARBA" id="ARBA00022840"/>
    </source>
</evidence>
<protein>
    <submittedName>
        <fullName evidence="9">ORF21</fullName>
    </submittedName>
</protein>
<dbReference type="Pfam" id="PF00693">
    <property type="entry name" value="Herpes_TK"/>
    <property type="match status" value="1"/>
</dbReference>